<dbReference type="PANTHER" id="PTHR43350:SF2">
    <property type="entry name" value="GROES-LIKE ZINC-BINDING ALCOHOL DEHYDROGENASE FAMILY PROTEIN"/>
    <property type="match status" value="1"/>
</dbReference>
<dbReference type="InterPro" id="IPR013154">
    <property type="entry name" value="ADH-like_N"/>
</dbReference>
<dbReference type="SUPFAM" id="SSF51735">
    <property type="entry name" value="NAD(P)-binding Rossmann-fold domains"/>
    <property type="match status" value="1"/>
</dbReference>
<dbReference type="Proteomes" id="UP000075420">
    <property type="component" value="Unassembled WGS sequence"/>
</dbReference>
<evidence type="ECO:0000256" key="5">
    <source>
        <dbReference type="ARBA" id="ARBA00023002"/>
    </source>
</evidence>
<evidence type="ECO:0000313" key="8">
    <source>
        <dbReference type="EMBL" id="KYF46737.1"/>
    </source>
</evidence>
<accession>A0A150NY85</accession>
<dbReference type="Pfam" id="PF08240">
    <property type="entry name" value="ADH_N"/>
    <property type="match status" value="1"/>
</dbReference>
<feature type="domain" description="Alcohol dehydrogenase-like N-terminal" evidence="7">
    <location>
        <begin position="24"/>
        <end position="124"/>
    </location>
</feature>
<evidence type="ECO:0008006" key="10">
    <source>
        <dbReference type="Google" id="ProtNLM"/>
    </source>
</evidence>
<keyword evidence="3" id="KW-0479">Metal-binding</keyword>
<evidence type="ECO:0000313" key="9">
    <source>
        <dbReference type="Proteomes" id="UP000075420"/>
    </source>
</evidence>
<dbReference type="Pfam" id="PF00107">
    <property type="entry name" value="ADH_zinc_N"/>
    <property type="match status" value="1"/>
</dbReference>
<protein>
    <recommendedName>
        <fullName evidence="10">Alcohol dehydrogenase</fullName>
    </recommendedName>
</protein>
<comment type="cofactor">
    <cofactor evidence="1">
        <name>Zn(2+)</name>
        <dbReference type="ChEBI" id="CHEBI:29105"/>
    </cofactor>
</comment>
<dbReference type="InterPro" id="IPR013149">
    <property type="entry name" value="ADH-like_C"/>
</dbReference>
<keyword evidence="5" id="KW-0560">Oxidoreductase</keyword>
<evidence type="ECO:0000256" key="1">
    <source>
        <dbReference type="ARBA" id="ARBA00001947"/>
    </source>
</evidence>
<sequence>MRALVWDGTVARVVDRDPPSATAGMAVVEVRCAGICNTDLEIVRGYMGFRGTLGHEFVGDVVDGPAAWRGRRVVGEINFACGRCSTCARGLGRHCPARTVMGIVGADGALAERVAVPVANLHAVDERVDDEEAVFTEPLAAAFAILEQVRVAPGTSALVFGDGKLGLLIAQVLQQAGARVLAVGKHEEKLALLRARGIATELLRPEPTEEAAAGAAARQGAWAGEPAELVVEATGTAEGFARAVRATRPRGTLVLKSTVAGLSSVHLAELVIHEITVVGSRCGLFEPALRALGAGSVDVRSLVTSRLPLERAAEALDAAAAPGALKVLVTR</sequence>
<dbReference type="Gene3D" id="3.90.180.10">
    <property type="entry name" value="Medium-chain alcohol dehydrogenases, catalytic domain"/>
    <property type="match status" value="1"/>
</dbReference>
<name>A0A150NY85_SORCE</name>
<proteinExistence type="inferred from homology"/>
<dbReference type="Gene3D" id="3.40.50.720">
    <property type="entry name" value="NAD(P)-binding Rossmann-like Domain"/>
    <property type="match status" value="1"/>
</dbReference>
<evidence type="ECO:0000256" key="2">
    <source>
        <dbReference type="ARBA" id="ARBA00008072"/>
    </source>
</evidence>
<feature type="domain" description="Alcohol dehydrogenase-like C-terminal" evidence="6">
    <location>
        <begin position="165"/>
        <end position="284"/>
    </location>
</feature>
<dbReference type="InterPro" id="IPR011032">
    <property type="entry name" value="GroES-like_sf"/>
</dbReference>
<keyword evidence="4" id="KW-0862">Zinc</keyword>
<dbReference type="GO" id="GO:0046872">
    <property type="term" value="F:metal ion binding"/>
    <property type="evidence" value="ECO:0007669"/>
    <property type="project" value="UniProtKB-KW"/>
</dbReference>
<organism evidence="8 9">
    <name type="scientific">Sorangium cellulosum</name>
    <name type="common">Polyangium cellulosum</name>
    <dbReference type="NCBI Taxonomy" id="56"/>
    <lineage>
        <taxon>Bacteria</taxon>
        <taxon>Pseudomonadati</taxon>
        <taxon>Myxococcota</taxon>
        <taxon>Polyangia</taxon>
        <taxon>Polyangiales</taxon>
        <taxon>Polyangiaceae</taxon>
        <taxon>Sorangium</taxon>
    </lineage>
</organism>
<evidence type="ECO:0000259" key="7">
    <source>
        <dbReference type="Pfam" id="PF08240"/>
    </source>
</evidence>
<evidence type="ECO:0000259" key="6">
    <source>
        <dbReference type="Pfam" id="PF00107"/>
    </source>
</evidence>
<evidence type="ECO:0000256" key="4">
    <source>
        <dbReference type="ARBA" id="ARBA00022833"/>
    </source>
</evidence>
<dbReference type="CDD" id="cd08242">
    <property type="entry name" value="MDR_like"/>
    <property type="match status" value="1"/>
</dbReference>
<reference evidence="8 9" key="1">
    <citation type="submission" date="2014-02" db="EMBL/GenBank/DDBJ databases">
        <title>The small core and large imbalanced accessory genome model reveals a collaborative survival strategy of Sorangium cellulosum strains in nature.</title>
        <authorList>
            <person name="Han K."/>
            <person name="Peng R."/>
            <person name="Blom J."/>
            <person name="Li Y.-Z."/>
        </authorList>
    </citation>
    <scope>NUCLEOTIDE SEQUENCE [LARGE SCALE GENOMIC DNA]</scope>
    <source>
        <strain evidence="8 9">So0157-25</strain>
    </source>
</reference>
<comment type="caution">
    <text evidence="8">The sequence shown here is derived from an EMBL/GenBank/DDBJ whole genome shotgun (WGS) entry which is preliminary data.</text>
</comment>
<dbReference type="PANTHER" id="PTHR43350">
    <property type="entry name" value="NAD-DEPENDENT ALCOHOL DEHYDROGENASE"/>
    <property type="match status" value="1"/>
</dbReference>
<dbReference type="SUPFAM" id="SSF50129">
    <property type="entry name" value="GroES-like"/>
    <property type="match status" value="1"/>
</dbReference>
<dbReference type="InterPro" id="IPR036291">
    <property type="entry name" value="NAD(P)-bd_dom_sf"/>
</dbReference>
<evidence type="ECO:0000256" key="3">
    <source>
        <dbReference type="ARBA" id="ARBA00022723"/>
    </source>
</evidence>
<gene>
    <name evidence="8" type="ORF">BE08_45960</name>
</gene>
<dbReference type="AlphaFoldDB" id="A0A150NY85"/>
<dbReference type="EMBL" id="JELY01003715">
    <property type="protein sequence ID" value="KYF46737.1"/>
    <property type="molecule type" value="Genomic_DNA"/>
</dbReference>
<dbReference type="GO" id="GO:0016491">
    <property type="term" value="F:oxidoreductase activity"/>
    <property type="evidence" value="ECO:0007669"/>
    <property type="project" value="UniProtKB-KW"/>
</dbReference>
<comment type="similarity">
    <text evidence="2">Belongs to the zinc-containing alcohol dehydrogenase family.</text>
</comment>